<organism evidence="1">
    <name type="scientific">marine sediment metagenome</name>
    <dbReference type="NCBI Taxonomy" id="412755"/>
    <lineage>
        <taxon>unclassified sequences</taxon>
        <taxon>metagenomes</taxon>
        <taxon>ecological metagenomes</taxon>
    </lineage>
</organism>
<sequence length="230" mass="26456">KILQALAQLDYSNPNVSLLVASQPIDQLAKLTHFYHCTLDRLPESFVEGLLEKHAVPNTRVEKVSLAHVIHEKSNGNALYCKYLIDYAVTNKTHTSFEWINTLPPYDFNLTSYYQYLYEQIQGDTRVPYALCGADFSITVTELQEITHIGSSVSKQLTLLKPILRYTPANGYSIYHESFKRFIIDTINNQGASIDHLIYRPLIEWLETHSFFESTKAYGHLLKLYYEVNA</sequence>
<feature type="non-terminal residue" evidence="1">
    <location>
        <position position="230"/>
    </location>
</feature>
<evidence type="ECO:0000313" key="1">
    <source>
        <dbReference type="EMBL" id="GAH44122.1"/>
    </source>
</evidence>
<dbReference type="AlphaFoldDB" id="X1FGP0"/>
<protein>
    <submittedName>
        <fullName evidence="1">Uncharacterized protein</fullName>
    </submittedName>
</protein>
<gene>
    <name evidence="1" type="ORF">S03H2_23306</name>
</gene>
<comment type="caution">
    <text evidence="1">The sequence shown here is derived from an EMBL/GenBank/DDBJ whole genome shotgun (WGS) entry which is preliminary data.</text>
</comment>
<proteinExistence type="predicted"/>
<accession>X1FGP0</accession>
<reference evidence="1" key="1">
    <citation type="journal article" date="2014" name="Front. Microbiol.">
        <title>High frequency of phylogenetically diverse reductive dehalogenase-homologous genes in deep subseafloor sedimentary metagenomes.</title>
        <authorList>
            <person name="Kawai M."/>
            <person name="Futagami T."/>
            <person name="Toyoda A."/>
            <person name="Takaki Y."/>
            <person name="Nishi S."/>
            <person name="Hori S."/>
            <person name="Arai W."/>
            <person name="Tsubouchi T."/>
            <person name="Morono Y."/>
            <person name="Uchiyama I."/>
            <person name="Ito T."/>
            <person name="Fujiyama A."/>
            <person name="Inagaki F."/>
            <person name="Takami H."/>
        </authorList>
    </citation>
    <scope>NUCLEOTIDE SEQUENCE</scope>
    <source>
        <strain evidence="1">Expedition CK06-06</strain>
    </source>
</reference>
<name>X1FGP0_9ZZZZ</name>
<dbReference type="EMBL" id="BARU01012711">
    <property type="protein sequence ID" value="GAH44122.1"/>
    <property type="molecule type" value="Genomic_DNA"/>
</dbReference>
<feature type="non-terminal residue" evidence="1">
    <location>
        <position position="1"/>
    </location>
</feature>